<protein>
    <submittedName>
        <fullName evidence="5">NAD(P)/FAD-dependent oxidoreductase</fullName>
    </submittedName>
    <submittedName>
        <fullName evidence="6">Predicted flavoprotein CzcO associated with the cation diffusion facilitator CzcD</fullName>
    </submittedName>
</protein>
<dbReference type="Pfam" id="PF00743">
    <property type="entry name" value="FMO-like"/>
    <property type="match status" value="1"/>
</dbReference>
<keyword evidence="2" id="KW-0285">Flavoprotein</keyword>
<dbReference type="EMBL" id="FOJN01000003">
    <property type="protein sequence ID" value="SFA44222.1"/>
    <property type="molecule type" value="Genomic_DNA"/>
</dbReference>
<dbReference type="RefSeq" id="WP_068104039.1">
    <property type="nucleotide sequence ID" value="NZ_FOJN01000003.1"/>
</dbReference>
<dbReference type="GO" id="GO:0004499">
    <property type="term" value="F:N,N-dimethylaniline monooxygenase activity"/>
    <property type="evidence" value="ECO:0007669"/>
    <property type="project" value="InterPro"/>
</dbReference>
<keyword evidence="8" id="KW-1185">Reference proteome</keyword>
<dbReference type="GO" id="GO:0050660">
    <property type="term" value="F:flavin adenine dinucleotide binding"/>
    <property type="evidence" value="ECO:0007669"/>
    <property type="project" value="InterPro"/>
</dbReference>
<dbReference type="PANTHER" id="PTHR42877:SF4">
    <property type="entry name" value="FAD_NAD(P)-BINDING DOMAIN-CONTAINING PROTEIN-RELATED"/>
    <property type="match status" value="1"/>
</dbReference>
<reference evidence="6 7" key="1">
    <citation type="submission" date="2016-10" db="EMBL/GenBank/DDBJ databases">
        <authorList>
            <person name="de Groot N.N."/>
        </authorList>
    </citation>
    <scope>NUCLEOTIDE SEQUENCE [LARGE SCALE GENOMIC DNA]</scope>
    <source>
        <strain evidence="6 7">DSM 44908</strain>
    </source>
</reference>
<comment type="similarity">
    <text evidence="1">Belongs to the FAD-binding monooxygenase family.</text>
</comment>
<sequence length="513" mass="57014">MTTSLDPSTRELPAHTDILVVGSGFAGMGVVARVLRQNPAADITVIERAHDVGGTWRDNTYPGVACDVPTSLYSFSFAPYADWKHTFARGPEIHEYLRGVADRHGIRERLITGCALVEARWDDDRCRWQVTTEKGECTARVLVAATGTLSTPKLPAVPGLDTFQGETFHSATWDHDVQLAGKRVAVVGTGASAIQFVPEIAPIADRTVVFQRTPAWVVPRADRTRGPLERALYRRAPWTLKAQRGAIYAYREMYVEMMARRPKLLGAAHLVATAFLRRKVRDRTLRERIVPSYTIGCKRMLLSNDWYDTLQRPDVELVDSGLTAVTPTGVVDRDGREREVDVIVFGTGFTPTEPPVAHLIRDGEGVTLAERWQGSPRAYRGTTVAGFPNLFMMYGPNTNLGHSSIVYMLESQSAYLESALREMSDAGVDAVDVRPDAMDAWNAGLDRDLAGTVWNTGGCSSWYLDASGRNSAMWPTFTWLFRRATKNFDRENYRTLRPVAATQDDRATEKVEA</sequence>
<dbReference type="InterPro" id="IPR036188">
    <property type="entry name" value="FAD/NAD-bd_sf"/>
</dbReference>
<evidence type="ECO:0000256" key="4">
    <source>
        <dbReference type="ARBA" id="ARBA00023002"/>
    </source>
</evidence>
<proteinExistence type="inferred from homology"/>
<gene>
    <name evidence="5" type="ORF">HQ605_11955</name>
    <name evidence="6" type="ORF">SAMN05444374_10358</name>
</gene>
<evidence type="ECO:0000313" key="5">
    <source>
        <dbReference type="EMBL" id="MBY6321540.1"/>
    </source>
</evidence>
<evidence type="ECO:0000256" key="2">
    <source>
        <dbReference type="ARBA" id="ARBA00022630"/>
    </source>
</evidence>
<dbReference type="Gene3D" id="3.50.50.60">
    <property type="entry name" value="FAD/NAD(P)-binding domain"/>
    <property type="match status" value="2"/>
</dbReference>
<dbReference type="SUPFAM" id="SSF51905">
    <property type="entry name" value="FAD/NAD(P)-binding domain"/>
    <property type="match status" value="2"/>
</dbReference>
<evidence type="ECO:0000313" key="8">
    <source>
        <dbReference type="Proteomes" id="UP001520140"/>
    </source>
</evidence>
<dbReference type="AlphaFoldDB" id="A0A1I0SXM8"/>
<evidence type="ECO:0000313" key="7">
    <source>
        <dbReference type="Proteomes" id="UP000182054"/>
    </source>
</evidence>
<evidence type="ECO:0000256" key="3">
    <source>
        <dbReference type="ARBA" id="ARBA00022827"/>
    </source>
</evidence>
<dbReference type="GO" id="GO:0050661">
    <property type="term" value="F:NADP binding"/>
    <property type="evidence" value="ECO:0007669"/>
    <property type="project" value="InterPro"/>
</dbReference>
<accession>A0A1I0SXM8</accession>
<keyword evidence="4" id="KW-0560">Oxidoreductase</keyword>
<dbReference type="Proteomes" id="UP000182054">
    <property type="component" value="Unassembled WGS sequence"/>
</dbReference>
<dbReference type="PANTHER" id="PTHR42877">
    <property type="entry name" value="L-ORNITHINE N(5)-MONOOXYGENASE-RELATED"/>
    <property type="match status" value="1"/>
</dbReference>
<dbReference type="Proteomes" id="UP001520140">
    <property type="component" value="Unassembled WGS sequence"/>
</dbReference>
<evidence type="ECO:0000313" key="6">
    <source>
        <dbReference type="EMBL" id="SFA44222.1"/>
    </source>
</evidence>
<dbReference type="OrthoDB" id="5168853at2"/>
<evidence type="ECO:0000256" key="1">
    <source>
        <dbReference type="ARBA" id="ARBA00010139"/>
    </source>
</evidence>
<reference evidence="5 8" key="2">
    <citation type="submission" date="2020-06" db="EMBL/GenBank/DDBJ databases">
        <title>Taxonomy, biology and ecology of Rhodococcus bacteria occurring in California pistachio and other woody hosts as revealed by genome sequence analyses.</title>
        <authorList>
            <person name="Gai Y."/>
            <person name="Riely B."/>
        </authorList>
    </citation>
    <scope>NUCLEOTIDE SEQUENCE [LARGE SCALE GENOMIC DNA]</scope>
    <source>
        <strain evidence="5 8">BP-284</strain>
    </source>
</reference>
<dbReference type="InterPro" id="IPR020946">
    <property type="entry name" value="Flavin_mOase-like"/>
</dbReference>
<dbReference type="EMBL" id="JABUKG010000011">
    <property type="protein sequence ID" value="MBY6321540.1"/>
    <property type="molecule type" value="Genomic_DNA"/>
</dbReference>
<keyword evidence="3" id="KW-0274">FAD</keyword>
<name>A0A1I0SXM8_9NOCA</name>
<organism evidence="6 7">
    <name type="scientific">Rhodococcoides kroppenstedtii</name>
    <dbReference type="NCBI Taxonomy" id="293050"/>
    <lineage>
        <taxon>Bacteria</taxon>
        <taxon>Bacillati</taxon>
        <taxon>Actinomycetota</taxon>
        <taxon>Actinomycetes</taxon>
        <taxon>Mycobacteriales</taxon>
        <taxon>Nocardiaceae</taxon>
        <taxon>Rhodococcoides</taxon>
    </lineage>
</organism>
<dbReference type="InterPro" id="IPR051209">
    <property type="entry name" value="FAD-bind_Monooxygenase_sf"/>
</dbReference>
<dbReference type="GeneID" id="85484917"/>